<reference evidence="1" key="2">
    <citation type="submission" date="2022-01" db="EMBL/GenBank/DDBJ databases">
        <authorList>
            <person name="Yamashiro T."/>
            <person name="Shiraishi A."/>
            <person name="Satake H."/>
            <person name="Nakayama K."/>
        </authorList>
    </citation>
    <scope>NUCLEOTIDE SEQUENCE</scope>
</reference>
<name>A0ABQ5AG16_9ASTR</name>
<evidence type="ECO:0000313" key="1">
    <source>
        <dbReference type="EMBL" id="GJT01615.1"/>
    </source>
</evidence>
<sequence>MAVLAVDATPASTAAAAQPPKPFTTTTSCLIIPRAFGSMVNCPKRAFVSAICSQTEVFGTAVIKGAFGLTAANRGVWIARSLSCSWFCPSFTQASNPQLHFGNPISKSYRLTYGDDNGGVIHGSIYFAEELEEKLSQSPHMFVNDSSIILDLPQYGS</sequence>
<comment type="caution">
    <text evidence="1">The sequence shown here is derived from an EMBL/GenBank/DDBJ whole genome shotgun (WGS) entry which is preliminary data.</text>
</comment>
<gene>
    <name evidence="1" type="ORF">Tco_0822784</name>
</gene>
<proteinExistence type="predicted"/>
<dbReference type="EMBL" id="BQNB010012284">
    <property type="protein sequence ID" value="GJT01615.1"/>
    <property type="molecule type" value="Genomic_DNA"/>
</dbReference>
<evidence type="ECO:0000313" key="2">
    <source>
        <dbReference type="Proteomes" id="UP001151760"/>
    </source>
</evidence>
<keyword evidence="2" id="KW-1185">Reference proteome</keyword>
<organism evidence="1 2">
    <name type="scientific">Tanacetum coccineum</name>
    <dbReference type="NCBI Taxonomy" id="301880"/>
    <lineage>
        <taxon>Eukaryota</taxon>
        <taxon>Viridiplantae</taxon>
        <taxon>Streptophyta</taxon>
        <taxon>Embryophyta</taxon>
        <taxon>Tracheophyta</taxon>
        <taxon>Spermatophyta</taxon>
        <taxon>Magnoliopsida</taxon>
        <taxon>eudicotyledons</taxon>
        <taxon>Gunneridae</taxon>
        <taxon>Pentapetalae</taxon>
        <taxon>asterids</taxon>
        <taxon>campanulids</taxon>
        <taxon>Asterales</taxon>
        <taxon>Asteraceae</taxon>
        <taxon>Asteroideae</taxon>
        <taxon>Anthemideae</taxon>
        <taxon>Anthemidinae</taxon>
        <taxon>Tanacetum</taxon>
    </lineage>
</organism>
<reference evidence="1" key="1">
    <citation type="journal article" date="2022" name="Int. J. Mol. Sci.">
        <title>Draft Genome of Tanacetum Coccineum: Genomic Comparison of Closely Related Tanacetum-Family Plants.</title>
        <authorList>
            <person name="Yamashiro T."/>
            <person name="Shiraishi A."/>
            <person name="Nakayama K."/>
            <person name="Satake H."/>
        </authorList>
    </citation>
    <scope>NUCLEOTIDE SEQUENCE</scope>
</reference>
<protein>
    <submittedName>
        <fullName evidence="1">Uncharacterized protein</fullName>
    </submittedName>
</protein>
<dbReference type="Proteomes" id="UP001151760">
    <property type="component" value="Unassembled WGS sequence"/>
</dbReference>
<accession>A0ABQ5AG16</accession>